<dbReference type="Proteomes" id="UP000321612">
    <property type="component" value="Unassembled WGS sequence"/>
</dbReference>
<keyword evidence="3" id="KW-0132">Cell division</keyword>
<dbReference type="PROSITE" id="PS00018">
    <property type="entry name" value="EF_HAND_1"/>
    <property type="match status" value="1"/>
</dbReference>
<keyword evidence="4" id="KW-1185">Reference proteome</keyword>
<feature type="compositionally biased region" description="Basic and acidic residues" evidence="1">
    <location>
        <begin position="263"/>
        <end position="289"/>
    </location>
</feature>
<organism evidence="3 4">
    <name type="scientific">Prevotella brunnea</name>
    <dbReference type="NCBI Taxonomy" id="2508867"/>
    <lineage>
        <taxon>Bacteria</taxon>
        <taxon>Pseudomonadati</taxon>
        <taxon>Bacteroidota</taxon>
        <taxon>Bacteroidia</taxon>
        <taxon>Bacteroidales</taxon>
        <taxon>Prevotellaceae</taxon>
        <taxon>Prevotella</taxon>
    </lineage>
</organism>
<reference evidence="4" key="1">
    <citation type="submission" date="2019-05" db="EMBL/GenBank/DDBJ databases">
        <title>Prevotella brunnea sp. nov., isolated from a wound of a patient.</title>
        <authorList>
            <person name="Buhl M."/>
        </authorList>
    </citation>
    <scope>NUCLEOTIDE SEQUENCE [LARGE SCALE GENOMIC DNA]</scope>
    <source>
        <strain evidence="4">A2672</strain>
    </source>
</reference>
<keyword evidence="2" id="KW-0812">Transmembrane</keyword>
<evidence type="ECO:0000313" key="3">
    <source>
        <dbReference type="EMBL" id="TXJ62546.1"/>
    </source>
</evidence>
<dbReference type="EMBL" id="SDIK01000026">
    <property type="protein sequence ID" value="TXJ62546.1"/>
    <property type="molecule type" value="Genomic_DNA"/>
</dbReference>
<dbReference type="RefSeq" id="WP_130830227.1">
    <property type="nucleotide sequence ID" value="NZ_SDIK01000026.1"/>
</dbReference>
<evidence type="ECO:0000256" key="2">
    <source>
        <dbReference type="SAM" id="Phobius"/>
    </source>
</evidence>
<keyword evidence="2" id="KW-1133">Transmembrane helix</keyword>
<gene>
    <name evidence="3" type="ORF">ETF27_04215</name>
</gene>
<sequence length="295" mass="33866">MQIHWKKIIIGTLDVILAIYLVMAVTAWNTPDKTNRICTKVDINISDSNNSGFLSAEEIKKILVKEELYPLNKQLKFIEPRKIEEALKVGPFVNTAECYVTENGHVNITISQRMPIIRIKSENGDDYYLDDNGGILPNSKYTSDLIIASGNISQWFARYGIAPLAKTISQSNFWLNQIEQINVREDRGIEIVPRVGEHIAFLGFLPTKKGKSANEKSVSEFAKKKLTRLEKFYRYGLAHAGWNKYSYINVEFDNQIICKRRTETENRQEVNTVKTEKKEETVKKEKPEETNEATE</sequence>
<keyword evidence="3" id="KW-0131">Cell cycle</keyword>
<dbReference type="AlphaFoldDB" id="A0A5C8GLD0"/>
<protein>
    <submittedName>
        <fullName evidence="3">Cell division protein FtsQ</fullName>
    </submittedName>
</protein>
<proteinExistence type="predicted"/>
<dbReference type="GO" id="GO:0051301">
    <property type="term" value="P:cell division"/>
    <property type="evidence" value="ECO:0007669"/>
    <property type="project" value="UniProtKB-KW"/>
</dbReference>
<keyword evidence="2" id="KW-0472">Membrane</keyword>
<dbReference type="InterPro" id="IPR018247">
    <property type="entry name" value="EF_Hand_1_Ca_BS"/>
</dbReference>
<accession>A0A5C8GLD0</accession>
<feature type="region of interest" description="Disordered" evidence="1">
    <location>
        <begin position="263"/>
        <end position="295"/>
    </location>
</feature>
<comment type="caution">
    <text evidence="3">The sequence shown here is derived from an EMBL/GenBank/DDBJ whole genome shotgun (WGS) entry which is preliminary data.</text>
</comment>
<evidence type="ECO:0000256" key="1">
    <source>
        <dbReference type="SAM" id="MobiDB-lite"/>
    </source>
</evidence>
<dbReference type="OrthoDB" id="1466667at2"/>
<feature type="transmembrane region" description="Helical" evidence="2">
    <location>
        <begin position="7"/>
        <end position="28"/>
    </location>
</feature>
<name>A0A5C8GLD0_9BACT</name>
<evidence type="ECO:0000313" key="4">
    <source>
        <dbReference type="Proteomes" id="UP000321612"/>
    </source>
</evidence>